<dbReference type="RefSeq" id="WP_184310666.1">
    <property type="nucleotide sequence ID" value="NZ_JACHEN010000012.1"/>
</dbReference>
<dbReference type="PANTHER" id="PTHR30003">
    <property type="entry name" value="L-LACTATE PERMEASE"/>
    <property type="match status" value="1"/>
</dbReference>
<feature type="transmembrane region" description="Helical" evidence="8">
    <location>
        <begin position="125"/>
        <end position="145"/>
    </location>
</feature>
<evidence type="ECO:0000313" key="10">
    <source>
        <dbReference type="Proteomes" id="UP000579281"/>
    </source>
</evidence>
<dbReference type="InterPro" id="IPR003804">
    <property type="entry name" value="Lactate_perm"/>
</dbReference>
<accession>A0A841KVT7</accession>
<comment type="caution">
    <text evidence="9">The sequence shown here is derived from an EMBL/GenBank/DDBJ whole genome shotgun (WGS) entry which is preliminary data.</text>
</comment>
<evidence type="ECO:0000256" key="2">
    <source>
        <dbReference type="ARBA" id="ARBA00010100"/>
    </source>
</evidence>
<comment type="similarity">
    <text evidence="2 8">Belongs to the lactate permease family.</text>
</comment>
<comment type="subcellular location">
    <subcellularLocation>
        <location evidence="1 8">Cell membrane</location>
        <topology evidence="1 8">Multi-pass membrane protein</topology>
    </subcellularLocation>
</comment>
<organism evidence="9 10">
    <name type="scientific">Anaerosolibacter carboniphilus</name>
    <dbReference type="NCBI Taxonomy" id="1417629"/>
    <lineage>
        <taxon>Bacteria</taxon>
        <taxon>Bacillati</taxon>
        <taxon>Bacillota</taxon>
        <taxon>Clostridia</taxon>
        <taxon>Peptostreptococcales</taxon>
        <taxon>Thermotaleaceae</taxon>
        <taxon>Anaerosolibacter</taxon>
    </lineage>
</organism>
<protein>
    <recommendedName>
        <fullName evidence="8">L-lactate permease</fullName>
    </recommendedName>
</protein>
<dbReference type="AlphaFoldDB" id="A0A841KVT7"/>
<keyword evidence="7 8" id="KW-0472">Membrane</keyword>
<feature type="transmembrane region" description="Helical" evidence="8">
    <location>
        <begin position="99"/>
        <end position="119"/>
    </location>
</feature>
<evidence type="ECO:0000313" key="9">
    <source>
        <dbReference type="EMBL" id="MBB6216130.1"/>
    </source>
</evidence>
<keyword evidence="3 8" id="KW-0813">Transport</keyword>
<feature type="transmembrane region" description="Helical" evidence="8">
    <location>
        <begin position="535"/>
        <end position="556"/>
    </location>
</feature>
<evidence type="ECO:0000256" key="6">
    <source>
        <dbReference type="ARBA" id="ARBA00022989"/>
    </source>
</evidence>
<evidence type="ECO:0000256" key="1">
    <source>
        <dbReference type="ARBA" id="ARBA00004651"/>
    </source>
</evidence>
<dbReference type="NCBIfam" id="TIGR00795">
    <property type="entry name" value="lctP"/>
    <property type="match status" value="1"/>
</dbReference>
<dbReference type="Proteomes" id="UP000579281">
    <property type="component" value="Unassembled WGS sequence"/>
</dbReference>
<feature type="transmembrane region" description="Helical" evidence="8">
    <location>
        <begin position="152"/>
        <end position="172"/>
    </location>
</feature>
<dbReference type="PANTHER" id="PTHR30003:SF0">
    <property type="entry name" value="GLYCOLATE PERMEASE GLCA-RELATED"/>
    <property type="match status" value="1"/>
</dbReference>
<feature type="transmembrane region" description="Helical" evidence="8">
    <location>
        <begin position="405"/>
        <end position="426"/>
    </location>
</feature>
<gene>
    <name evidence="9" type="ORF">HNQ80_002229</name>
</gene>
<evidence type="ECO:0000256" key="7">
    <source>
        <dbReference type="ARBA" id="ARBA00023136"/>
    </source>
</evidence>
<feature type="transmembrane region" description="Helical" evidence="8">
    <location>
        <begin position="6"/>
        <end position="23"/>
    </location>
</feature>
<feature type="transmembrane region" description="Helical" evidence="8">
    <location>
        <begin position="192"/>
        <end position="216"/>
    </location>
</feature>
<evidence type="ECO:0000256" key="8">
    <source>
        <dbReference type="RuleBase" id="RU365092"/>
    </source>
</evidence>
<evidence type="ECO:0000256" key="5">
    <source>
        <dbReference type="ARBA" id="ARBA00022692"/>
    </source>
</evidence>
<feature type="transmembrane region" description="Helical" evidence="8">
    <location>
        <begin position="30"/>
        <end position="50"/>
    </location>
</feature>
<sequence length="560" mass="59289">MLAILASIPILLTVVLMVGFNWPAKKVMPVAWGVAVVLAALKWGVSFDWLAGSTVFGALSAFNILIIVFGAILLMNTLKNSGAIKAINKTFYGISPDRRIQAIIIAFLFGAFIEGAAGFGTPAALAGPLMVGLGFPPLAAAMLALVGNSTPVSFGAVGTPILGGVSSILGSTEILAKIEAAGFTGPSFLQNVGIWAALPHAIMGTFMPLIIVCMMTKLFGEKKSFKEGLAVAPFAIFAGLAFVVPYIFIAFVFGPELPSLASGLIAIAIVITATKKGFLQPKTTWDFANSSKWDSSWLGTSESAATVEDDTAEVSSFLAWLPYILVSLILVVTRIPQLGLKAILTSPTFTIYWKEILGTKLNYSLQYLYLPGTIAFIFVSIITIFMHKMNSPKVKETWKTSFKQVIPAAIALSFAIAMVQVMLNSGNNTTGEVGMMVALSRTTADIFQGVWPIFAPFIGILGAFMSGSNTTSNILFSGFQFGVADQIGMSRLIILGLQVVGGAAGNMICVHNVVAACTTVGVLGKEGKVIRTNVVPCFTYVLVAGIFAYLAMYLFVPGLF</sequence>
<dbReference type="GO" id="GO:0015129">
    <property type="term" value="F:lactate transmembrane transporter activity"/>
    <property type="evidence" value="ECO:0007669"/>
    <property type="project" value="UniProtKB-UniRule"/>
</dbReference>
<keyword evidence="6 8" id="KW-1133">Transmembrane helix</keyword>
<feature type="transmembrane region" description="Helical" evidence="8">
    <location>
        <begin position="56"/>
        <end position="78"/>
    </location>
</feature>
<evidence type="ECO:0000256" key="4">
    <source>
        <dbReference type="ARBA" id="ARBA00022475"/>
    </source>
</evidence>
<keyword evidence="4 8" id="KW-1003">Cell membrane</keyword>
<name>A0A841KVT7_9FIRM</name>
<keyword evidence="5 8" id="KW-0812">Transmembrane</keyword>
<proteinExistence type="inferred from homology"/>
<reference evidence="9 10" key="1">
    <citation type="submission" date="2020-08" db="EMBL/GenBank/DDBJ databases">
        <title>Genomic Encyclopedia of Type Strains, Phase IV (KMG-IV): sequencing the most valuable type-strain genomes for metagenomic binning, comparative biology and taxonomic classification.</title>
        <authorList>
            <person name="Goeker M."/>
        </authorList>
    </citation>
    <scope>NUCLEOTIDE SEQUENCE [LARGE SCALE GENOMIC DNA]</scope>
    <source>
        <strain evidence="9 10">DSM 103526</strain>
    </source>
</reference>
<keyword evidence="10" id="KW-1185">Reference proteome</keyword>
<feature type="transmembrane region" description="Helical" evidence="8">
    <location>
        <begin position="367"/>
        <end position="385"/>
    </location>
</feature>
<feature type="transmembrane region" description="Helical" evidence="8">
    <location>
        <begin position="446"/>
        <end position="467"/>
    </location>
</feature>
<dbReference type="GO" id="GO:0015295">
    <property type="term" value="F:solute:proton symporter activity"/>
    <property type="evidence" value="ECO:0007669"/>
    <property type="project" value="TreeGrafter"/>
</dbReference>
<feature type="transmembrane region" description="Helical" evidence="8">
    <location>
        <begin position="257"/>
        <end position="274"/>
    </location>
</feature>
<feature type="transmembrane region" description="Helical" evidence="8">
    <location>
        <begin position="503"/>
        <end position="523"/>
    </location>
</feature>
<comment type="function">
    <text evidence="8">Uptake of L-lactate across the membrane. Can also transport D-lactate and glycolate.</text>
</comment>
<dbReference type="Pfam" id="PF02652">
    <property type="entry name" value="Lactate_perm"/>
    <property type="match status" value="1"/>
</dbReference>
<dbReference type="GO" id="GO:0005886">
    <property type="term" value="C:plasma membrane"/>
    <property type="evidence" value="ECO:0007669"/>
    <property type="project" value="UniProtKB-SubCell"/>
</dbReference>
<evidence type="ECO:0000256" key="3">
    <source>
        <dbReference type="ARBA" id="ARBA00022448"/>
    </source>
</evidence>
<dbReference type="EMBL" id="JACHEN010000012">
    <property type="protein sequence ID" value="MBB6216130.1"/>
    <property type="molecule type" value="Genomic_DNA"/>
</dbReference>
<feature type="transmembrane region" description="Helical" evidence="8">
    <location>
        <begin position="228"/>
        <end position="251"/>
    </location>
</feature>